<gene>
    <name evidence="3" type="ORF">BLNAU_15226</name>
</gene>
<feature type="transmembrane region" description="Helical" evidence="2">
    <location>
        <begin position="48"/>
        <end position="67"/>
    </location>
</feature>
<feature type="compositionally biased region" description="Low complexity" evidence="1">
    <location>
        <begin position="812"/>
        <end position="823"/>
    </location>
</feature>
<feature type="transmembrane region" description="Helical" evidence="2">
    <location>
        <begin position="21"/>
        <end position="42"/>
    </location>
</feature>
<feature type="compositionally biased region" description="Basic and acidic residues" evidence="1">
    <location>
        <begin position="1708"/>
        <end position="1728"/>
    </location>
</feature>
<keyword evidence="2" id="KW-1133">Transmembrane helix</keyword>
<organism evidence="3 4">
    <name type="scientific">Blattamonas nauphoetae</name>
    <dbReference type="NCBI Taxonomy" id="2049346"/>
    <lineage>
        <taxon>Eukaryota</taxon>
        <taxon>Metamonada</taxon>
        <taxon>Preaxostyla</taxon>
        <taxon>Oxymonadida</taxon>
        <taxon>Blattamonas</taxon>
    </lineage>
</organism>
<proteinExistence type="predicted"/>
<sequence>MHQQEQQRFTIVARGCHAPMLILFIIGFLLMAAAIPVCIYFEPGLLGIGITLPLLPMIYGLIFGVGYGRRITITVDAAENAFTMTINEGCLRRCMTCCCPSGLRGTSTYKFTDVMRVNSVPSCGQSQLQILFMNGYIFNSASTFKTMDAMRFGQAVNGYLIQHAPQNLANAQLMHPMQFRGNQPMSYPPLVGYPQQPGYTAQPGYPAQPVYSAQPQVVQGYAPPPGAYAQPTQPPTQLTQPCSNCSARGVQCTYKLVSSKMKQFSASSQQKQYQTPSPIPNPALSINTPFPAGNVTFMHNQRNRPLPPINSFSNQSSFQKTDPLQHRPLFGQALQSQIESQMLEAELTVQTMFDDIRFPFLEISHSYKMLYLEIFRRYLNQADGLLGQNISYFKFFPFRIQEFLRLMKQKKRQSEISASETASFPHPTAQRTDTMVSPTPRFTTLEQSCIHYFFALHVQFYAIIAIAAHSIGHFCASSLAIRQARLYSSMLHDAIECIPNQKLAVHRRIKATMPAYNPLISTIHTHTSNKSHAASMEFLRKMTDSLMFPTNTMPQQDASSPESTSNLSNSQIFNTPIPGSVLLTSSPFSLLLHSLIFTDSLTTTLPFTDSELMDACFVVDYLTGEELINKFYALSYQSTFRSNETTDLVFSVMSSQFCQDALFSRYSPLNTMVMPCHPRINEILSRANRAAKRPPPPIHRGAPLTHMPSEFDAKEVYGFQQLSVGTESGQSIEKLLDDYDHACTSFYTFLATHTSHPSAYQNQLVDFLGEMLRTILESFLSVTHPNHRQLAHLLFHTANQLQFPALTPPQPHSSSHTSVSPERPVQEPQTIKSELSPPISPSPSHPVTPSAKQIQSKLHIMDTLLRPSSRYLSLLDYVIKNRSLAFLFPLLVDSFYSSMNTVSVVSHSFMLTHHPILTAAIPPDTTKVAKLRRLAGQSDDEDFPNPSPTPIESKVLNNFLNRKKIPEEDTEFGHLFSPGNVIATDGYGSFFSRSIGVAFNLYQNSEEPLQTSRIIIHSSMYSTIMLFLSFLPSCLPLFSSSVQLKTLSLSQYKLSTTQLFSLLLSIADTQNKLVAAGMRLTKPYLHICVPLDDTHQYSPFFPPADAKIVSCEARMNGTEMGGMDGEAMTAHGIHRNDDPFDDLHAPIPLLVTPEIPAGYRIYASLCLFDAFNPSALITLHPLSEEEAAAKMTGTDQNENLSSFFSSTFARTQATSTPPAPFETTTVRCPCGRRLTDGIDFENRLIVKMRPTFVDEKAIIADKLRHREKRGRKEQEDDALIGMDLNGDSEADLVTPEQRTVRSPSAQQQPWNMPNTPVRFPSLNQPPLRAFSISSGQVNLATFESEFWQSPYQDTYHFIESFFFRPQTKRRQTLVNMLKQRVAQSINASDGQAGVLPKTEQATNEEEEKTPLLPSLAEIIDWCASSLPQLGFQTTPHPLLPPSFTGAASVSPPPCLFMTINSLTLLSLAAIILHITESSDENVTSSLPLLLCINSTCILREIISSLGVLPLLPSTLTPVPFLSTTLLFSQILSSEARLIKNPSIVNLEAIEHFFIHLQLLRFFKDDQRLNQCLTLSATFFERLINPKQPQNQTLSMSADRAEPNTPAPTVHNCLSTLLSRTAAFYLDHADHIPLLHQTFPSEDSQALSLNIAHGDSVSVTASGAFVFDDFTEDGLLGELLGGSVREDRQIGAEKRKELRQRLRNYTRTPRSESEETPTDEERRDGKKDKLAIAIGPSKYIFDSNSVHGWNTFTHKYTGKGDERDGKKANKRKTAAYDAESGQNGEITKTKRASADESDTHIEMNQGEMEWGQAAGSSPHISGHIFASPSSSSYTSFQSPSLFSAFVSPHTTPLLSSSSSSPELNLLGHVNTNMFPGGLFSSVDTFDFDGFFTPKKAVKFLKSVDPDDEESADAYLSSFASNSDTSLTKFLQFIVVLISSPNLVITAASMKMLQRFTLTCSAKLRLALVRADLITQLIVTLNPQSLSFAEAASIHINVMKSITLSFCLSTRDGLASLEIEDGDEQQAVQETIFRQVVAPSEKMPSGNGTKKGEKCDRCGRQCIEY</sequence>
<protein>
    <submittedName>
        <fullName evidence="3">Uncharacterized protein</fullName>
    </submittedName>
</protein>
<keyword evidence="2" id="KW-0812">Transmembrane</keyword>
<feature type="region of interest" description="Disordered" evidence="1">
    <location>
        <begin position="805"/>
        <end position="853"/>
    </location>
</feature>
<evidence type="ECO:0000256" key="2">
    <source>
        <dbReference type="SAM" id="Phobius"/>
    </source>
</evidence>
<evidence type="ECO:0000313" key="4">
    <source>
        <dbReference type="Proteomes" id="UP001281761"/>
    </source>
</evidence>
<reference evidence="3 4" key="1">
    <citation type="journal article" date="2022" name="bioRxiv">
        <title>Genomics of Preaxostyla Flagellates Illuminates Evolutionary Transitions and the Path Towards Mitochondrial Loss.</title>
        <authorList>
            <person name="Novak L.V.F."/>
            <person name="Treitli S.C."/>
            <person name="Pyrih J."/>
            <person name="Halakuc P."/>
            <person name="Pipaliya S.V."/>
            <person name="Vacek V."/>
            <person name="Brzon O."/>
            <person name="Soukal P."/>
            <person name="Eme L."/>
            <person name="Dacks J.B."/>
            <person name="Karnkowska A."/>
            <person name="Elias M."/>
            <person name="Hampl V."/>
        </authorList>
    </citation>
    <scope>NUCLEOTIDE SEQUENCE [LARGE SCALE GENOMIC DNA]</scope>
    <source>
        <strain evidence="3">NAU3</strain>
        <tissue evidence="3">Gut</tissue>
    </source>
</reference>
<feature type="region of interest" description="Disordered" evidence="1">
    <location>
        <begin position="1690"/>
        <end position="1728"/>
    </location>
</feature>
<dbReference type="Proteomes" id="UP001281761">
    <property type="component" value="Unassembled WGS sequence"/>
</dbReference>
<evidence type="ECO:0000256" key="1">
    <source>
        <dbReference type="SAM" id="MobiDB-lite"/>
    </source>
</evidence>
<evidence type="ECO:0000313" key="3">
    <source>
        <dbReference type="EMBL" id="KAK2949831.1"/>
    </source>
</evidence>
<dbReference type="EMBL" id="JARBJD010000148">
    <property type="protein sequence ID" value="KAK2949831.1"/>
    <property type="molecule type" value="Genomic_DNA"/>
</dbReference>
<keyword evidence="4" id="KW-1185">Reference proteome</keyword>
<feature type="compositionally biased region" description="Basic and acidic residues" evidence="1">
    <location>
        <begin position="1757"/>
        <end position="1766"/>
    </location>
</feature>
<name>A0ABQ9XD13_9EUKA</name>
<accession>A0ABQ9XD13</accession>
<keyword evidence="2" id="KW-0472">Membrane</keyword>
<feature type="compositionally biased region" description="Basic and acidic residues" evidence="1">
    <location>
        <begin position="1690"/>
        <end position="1699"/>
    </location>
</feature>
<feature type="region of interest" description="Disordered" evidence="1">
    <location>
        <begin position="1756"/>
        <end position="1796"/>
    </location>
</feature>
<comment type="caution">
    <text evidence="3">The sequence shown here is derived from an EMBL/GenBank/DDBJ whole genome shotgun (WGS) entry which is preliminary data.</text>
</comment>